<dbReference type="eggNOG" id="ENOG5033H1J">
    <property type="taxonomic scope" value="Bacteria"/>
</dbReference>
<dbReference type="STRING" id="641147.HMPREF9021_02581"/>
<dbReference type="AlphaFoldDB" id="U6Q1G6"/>
<proteinExistence type="predicted"/>
<accession>U6Q1G6</accession>
<gene>
    <name evidence="1" type="ORF">HMPREF9021_02581</name>
</gene>
<dbReference type="KEGG" id="smur:BWP33_10770"/>
<comment type="caution">
    <text evidence="1">The sequence shown here is derived from an EMBL/GenBank/DDBJ whole genome shotgun (WGS) entry which is preliminary data.</text>
</comment>
<name>U6Q1G6_9NEIS</name>
<keyword evidence="2" id="KW-1185">Reference proteome</keyword>
<sequence length="103" mass="12373">MTYWQQVNRVLTKHRAKMEMGKAQAKRQERFVEWVESVLYKNHVRHDRFVNDDFDVIFYLNGFSGSLKSLFPHFWVEEDGAEWVMCNPNIPEIQVIIRLEAMP</sequence>
<organism evidence="1 2">
    <name type="scientific">Simonsiella muelleri ATCC 29453</name>
    <dbReference type="NCBI Taxonomy" id="641147"/>
    <lineage>
        <taxon>Bacteria</taxon>
        <taxon>Pseudomonadati</taxon>
        <taxon>Pseudomonadota</taxon>
        <taxon>Betaproteobacteria</taxon>
        <taxon>Neisseriales</taxon>
        <taxon>Neisseriaceae</taxon>
        <taxon>Simonsiella</taxon>
    </lineage>
</organism>
<evidence type="ECO:0000313" key="2">
    <source>
        <dbReference type="Proteomes" id="UP000017813"/>
    </source>
</evidence>
<reference evidence="1 2" key="2">
    <citation type="submission" date="2011-10" db="EMBL/GenBank/DDBJ databases">
        <title>The Genome Sequence of Simonsiella muelleri ATCC 29453.</title>
        <authorList>
            <consortium name="The Broad Institute Genome Sequencing Platform"/>
            <consortium name="The Broad Institute Genome Sequencing Center for Infectious Disease"/>
            <person name="Earl A."/>
            <person name="Ward D."/>
            <person name="Feldgarden M."/>
            <person name="Gevers D."/>
            <person name="Izard J."/>
            <person name="Baranova O.V."/>
            <person name="Blanton J.M."/>
            <person name="Tanner A.C."/>
            <person name="Dewhirst F."/>
            <person name="Young S.K."/>
            <person name="Zeng Q."/>
            <person name="Gargeya S."/>
            <person name="Fitzgerald M."/>
            <person name="Haas B."/>
            <person name="Abouelleil A."/>
            <person name="Alvarado L."/>
            <person name="Arachchi H.M."/>
            <person name="Berlin A."/>
            <person name="Brown A."/>
            <person name="Chapman S.B."/>
            <person name="Chen Z."/>
            <person name="Dunbar C."/>
            <person name="Freedman E."/>
            <person name="Gearin G."/>
            <person name="Goldberg J."/>
            <person name="Griggs A."/>
            <person name="Gujja S."/>
            <person name="Heiman D."/>
            <person name="Howarth C."/>
            <person name="Larson L."/>
            <person name="Lui A."/>
            <person name="MacDonald P.J.P."/>
            <person name="Montmayeur A."/>
            <person name="Murphy C."/>
            <person name="Neiman D."/>
            <person name="Pearson M."/>
            <person name="Priest M."/>
            <person name="Roberts A."/>
            <person name="Saif S."/>
            <person name="Shea T."/>
            <person name="Shenoy N."/>
            <person name="Sisk P."/>
            <person name="Stolte C."/>
            <person name="Sykes S."/>
            <person name="Wortman J."/>
            <person name="Nusbaum C."/>
            <person name="Birren B."/>
        </authorList>
    </citation>
    <scope>NUCLEOTIDE SEQUENCE [LARGE SCALE GENOMIC DNA]</scope>
    <source>
        <strain evidence="1 2">ATCC 29453</strain>
    </source>
</reference>
<dbReference type="HOGENOM" id="CLU_2269615_0_0_4"/>
<evidence type="ECO:0000313" key="1">
    <source>
        <dbReference type="EMBL" id="EJZ50187.1"/>
    </source>
</evidence>
<dbReference type="KEGG" id="smur:BWP33_02655"/>
<dbReference type="KEGG" id="smur:BWP33_08825"/>
<feature type="non-terminal residue" evidence="1">
    <location>
        <position position="103"/>
    </location>
</feature>
<dbReference type="RefSeq" id="WP_002642274.1">
    <property type="nucleotide sequence ID" value="NZ_CP019448.1"/>
</dbReference>
<protein>
    <submittedName>
        <fullName evidence="1">Uncharacterized protein</fullName>
    </submittedName>
</protein>
<dbReference type="Proteomes" id="UP000017813">
    <property type="component" value="Unassembled WGS sequence"/>
</dbReference>
<dbReference type="EMBL" id="ADCY02000041">
    <property type="protein sequence ID" value="EJZ50187.1"/>
    <property type="molecule type" value="Genomic_DNA"/>
</dbReference>
<reference evidence="1 2" key="1">
    <citation type="submission" date="2010-03" db="EMBL/GenBank/DDBJ databases">
        <authorList>
            <consortium name="The Broad Institute Genome Sequencing Platform"/>
            <person name="Ward D."/>
            <person name="Earl A."/>
            <person name="Feldgarden M."/>
            <person name="Gevers D."/>
            <person name="Young S."/>
            <person name="Zeng Q."/>
            <person name="Koehrsen M."/>
            <person name="Alvarado L."/>
            <person name="Berlin A.M."/>
            <person name="Borenstein D."/>
            <person name="Chapman S.B."/>
            <person name="Chen Z."/>
            <person name="Engels R."/>
            <person name="Freedman E."/>
            <person name="Gellesch M."/>
            <person name="Goldberg J."/>
            <person name="Griggs A."/>
            <person name="Gujja S."/>
            <person name="Heilman E.R."/>
            <person name="Heiman D.I."/>
            <person name="Hepburn T.A."/>
            <person name="Howarth C."/>
            <person name="Jen D."/>
            <person name="Larson L."/>
            <person name="Mehta T."/>
            <person name="Park D."/>
            <person name="Pearson M."/>
            <person name="Richards J."/>
            <person name="Roberts A."/>
            <person name="Saif S."/>
            <person name="Shea T.D."/>
            <person name="Shenoy N."/>
            <person name="Sisk P."/>
            <person name="Stolte C."/>
            <person name="Sykes S.N."/>
            <person name="Walk T."/>
            <person name="White J."/>
            <person name="Yandava C."/>
            <person name="Izard J."/>
            <person name="Baranova O.V."/>
            <person name="Blanton J.M."/>
            <person name="Tanner A.C."/>
            <person name="Dewhirst F."/>
            <person name="Haas B."/>
            <person name="Nusbaum C."/>
            <person name="Birren B."/>
        </authorList>
    </citation>
    <scope>NUCLEOTIDE SEQUENCE [LARGE SCALE GENOMIC DNA]</scope>
    <source>
        <strain evidence="1 2">ATCC 29453</strain>
    </source>
</reference>